<dbReference type="AlphaFoldDB" id="A0A9P4QPW9"/>
<feature type="compositionally biased region" description="Low complexity" evidence="1">
    <location>
        <begin position="37"/>
        <end position="50"/>
    </location>
</feature>
<feature type="non-terminal residue" evidence="3">
    <location>
        <position position="642"/>
    </location>
</feature>
<dbReference type="Pfam" id="PF00069">
    <property type="entry name" value="Pkinase"/>
    <property type="match status" value="1"/>
</dbReference>
<keyword evidence="3" id="KW-0418">Kinase</keyword>
<protein>
    <submittedName>
        <fullName evidence="3">Kinase-like protein</fullName>
    </submittedName>
</protein>
<dbReference type="Proteomes" id="UP000799444">
    <property type="component" value="Unassembled WGS sequence"/>
</dbReference>
<keyword evidence="3" id="KW-0808">Transferase</keyword>
<dbReference type="PANTHER" id="PTHR44329">
    <property type="entry name" value="SERINE/THREONINE-PROTEIN KINASE TNNI3K-RELATED"/>
    <property type="match status" value="1"/>
</dbReference>
<accession>A0A9P4QPW9</accession>
<reference evidence="3" key="1">
    <citation type="journal article" date="2020" name="Stud. Mycol.">
        <title>101 Dothideomycetes genomes: a test case for predicting lifestyles and emergence of pathogens.</title>
        <authorList>
            <person name="Haridas S."/>
            <person name="Albert R."/>
            <person name="Binder M."/>
            <person name="Bloem J."/>
            <person name="Labutti K."/>
            <person name="Salamov A."/>
            <person name="Andreopoulos B."/>
            <person name="Baker S."/>
            <person name="Barry K."/>
            <person name="Bills G."/>
            <person name="Bluhm B."/>
            <person name="Cannon C."/>
            <person name="Castanera R."/>
            <person name="Culley D."/>
            <person name="Daum C."/>
            <person name="Ezra D."/>
            <person name="Gonzalez J."/>
            <person name="Henrissat B."/>
            <person name="Kuo A."/>
            <person name="Liang C."/>
            <person name="Lipzen A."/>
            <person name="Lutzoni F."/>
            <person name="Magnuson J."/>
            <person name="Mondo S."/>
            <person name="Nolan M."/>
            <person name="Ohm R."/>
            <person name="Pangilinan J."/>
            <person name="Park H.-J."/>
            <person name="Ramirez L."/>
            <person name="Alfaro M."/>
            <person name="Sun H."/>
            <person name="Tritt A."/>
            <person name="Yoshinaga Y."/>
            <person name="Zwiers L.-H."/>
            <person name="Turgeon B."/>
            <person name="Goodwin S."/>
            <person name="Spatafora J."/>
            <person name="Crous P."/>
            <person name="Grigoriev I."/>
        </authorList>
    </citation>
    <scope>NUCLEOTIDE SEQUENCE</scope>
    <source>
        <strain evidence="3">CBS 125425</strain>
    </source>
</reference>
<dbReference type="GO" id="GO:0004674">
    <property type="term" value="F:protein serine/threonine kinase activity"/>
    <property type="evidence" value="ECO:0007669"/>
    <property type="project" value="TreeGrafter"/>
</dbReference>
<evidence type="ECO:0000259" key="2">
    <source>
        <dbReference type="PROSITE" id="PS50011"/>
    </source>
</evidence>
<dbReference type="InterPro" id="IPR051681">
    <property type="entry name" value="Ser/Thr_Kinases-Pseudokinases"/>
</dbReference>
<feature type="domain" description="Protein kinase" evidence="2">
    <location>
        <begin position="274"/>
        <end position="573"/>
    </location>
</feature>
<keyword evidence="4" id="KW-1185">Reference proteome</keyword>
<comment type="caution">
    <text evidence="3">The sequence shown here is derived from an EMBL/GenBank/DDBJ whole genome shotgun (WGS) entry which is preliminary data.</text>
</comment>
<evidence type="ECO:0000313" key="4">
    <source>
        <dbReference type="Proteomes" id="UP000799444"/>
    </source>
</evidence>
<name>A0A9P4QPW9_9PLEO</name>
<dbReference type="EMBL" id="ML996194">
    <property type="protein sequence ID" value="KAF2731508.1"/>
    <property type="molecule type" value="Genomic_DNA"/>
</dbReference>
<gene>
    <name evidence="3" type="ORF">EJ04DRAFT_407884</name>
</gene>
<dbReference type="GO" id="GO:0005524">
    <property type="term" value="F:ATP binding"/>
    <property type="evidence" value="ECO:0007669"/>
    <property type="project" value="InterPro"/>
</dbReference>
<dbReference type="SMART" id="SM00220">
    <property type="entry name" value="S_TKc"/>
    <property type="match status" value="1"/>
</dbReference>
<dbReference type="OrthoDB" id="4062651at2759"/>
<proteinExistence type="predicted"/>
<feature type="region of interest" description="Disordered" evidence="1">
    <location>
        <begin position="17"/>
        <end position="101"/>
    </location>
</feature>
<feature type="non-terminal residue" evidence="3">
    <location>
        <position position="1"/>
    </location>
</feature>
<feature type="compositionally biased region" description="Polar residues" evidence="1">
    <location>
        <begin position="51"/>
        <end position="93"/>
    </location>
</feature>
<organism evidence="3 4">
    <name type="scientific">Polyplosphaeria fusca</name>
    <dbReference type="NCBI Taxonomy" id="682080"/>
    <lineage>
        <taxon>Eukaryota</taxon>
        <taxon>Fungi</taxon>
        <taxon>Dikarya</taxon>
        <taxon>Ascomycota</taxon>
        <taxon>Pezizomycotina</taxon>
        <taxon>Dothideomycetes</taxon>
        <taxon>Pleosporomycetidae</taxon>
        <taxon>Pleosporales</taxon>
        <taxon>Tetraplosphaeriaceae</taxon>
        <taxon>Polyplosphaeria</taxon>
    </lineage>
</organism>
<dbReference type="InterPro" id="IPR011009">
    <property type="entry name" value="Kinase-like_dom_sf"/>
</dbReference>
<sequence>PQYNLNLHSTASMINLNDGTTWTPNRGPPSPTLSTVSGTTSRSATPTTSSNPWSNPWNTMTSPPPTMSAQPTSSSPRDSPNRTPQYTSRSTTPVPLAPQPLRPINPGTGFVPITPPHSSSEDEFRGDFPRSPISIRYPGSPNPYRQNAPSIPTLANGIITPAILSQSQSLSQWFYDLCRRQGWPADMIKKIWHWCLSNPRTALLLVLCDDVASWRHAKFFDLRDENLPFTAELLDGIVEDARKVVNLQWRVTAKELPLKGSHVDFNARETVPLERLSSIKSSGSPEKSLDRVRLLGDSDERVLVRKRFVLTRPTHKANLLKQIQDFKSLEHKNIGRLLCSYAQPSHVGIVSAAAQYSLDDFLSLPGDNNRPRLLLDWMHDLSQALVYLHGRSITHRAIRPRKILIDGSRVFFAAFGIGPGSDTLSPTMATAPRADPLHTYFQDQSYIYAAPEVIAVPRAGKKPGRSADVFSLGCVFLNMMTVIQNIPLSMFTHYRTGSSHDSSFHAHLDRVGTWRTRLVAAANAGLRNGVIGSGRKQRQLKSETEWLGIIEEMMQVEPTRRTKMRRIASHLADAADGRGIANRRKSLDGGYSGQVAPSLRASVHVANSANSAVGANGTTRANGQVKRPDMSVFDGWWEAQEQ</sequence>
<dbReference type="SUPFAM" id="SSF56112">
    <property type="entry name" value="Protein kinase-like (PK-like)"/>
    <property type="match status" value="1"/>
</dbReference>
<evidence type="ECO:0000256" key="1">
    <source>
        <dbReference type="SAM" id="MobiDB-lite"/>
    </source>
</evidence>
<evidence type="ECO:0000313" key="3">
    <source>
        <dbReference type="EMBL" id="KAF2731508.1"/>
    </source>
</evidence>
<dbReference type="PROSITE" id="PS50011">
    <property type="entry name" value="PROTEIN_KINASE_DOM"/>
    <property type="match status" value="1"/>
</dbReference>
<dbReference type="Gene3D" id="1.10.510.10">
    <property type="entry name" value="Transferase(Phosphotransferase) domain 1"/>
    <property type="match status" value="1"/>
</dbReference>
<dbReference type="InterPro" id="IPR000719">
    <property type="entry name" value="Prot_kinase_dom"/>
</dbReference>